<dbReference type="GO" id="GO:0006048">
    <property type="term" value="P:UDP-N-acetylglucosamine biosynthetic process"/>
    <property type="evidence" value="ECO:0007669"/>
    <property type="project" value="UniProtKB-UniPathway"/>
</dbReference>
<feature type="non-terminal residue" evidence="3">
    <location>
        <position position="1"/>
    </location>
</feature>
<dbReference type="EMBL" id="KZ825864">
    <property type="protein sequence ID" value="PYH94884.1"/>
    <property type="molecule type" value="Genomic_DNA"/>
</dbReference>
<dbReference type="InterPro" id="IPR016181">
    <property type="entry name" value="Acyl_CoA_acyltransferase"/>
</dbReference>
<dbReference type="Proteomes" id="UP000247810">
    <property type="component" value="Unassembled WGS sequence"/>
</dbReference>
<proteinExistence type="predicted"/>
<dbReference type="InterPro" id="IPR000182">
    <property type="entry name" value="GNAT_dom"/>
</dbReference>
<feature type="domain" description="N-acetyltransferase" evidence="2">
    <location>
        <begin position="9"/>
        <end position="214"/>
    </location>
</feature>
<accession>A0A319DCK8</accession>
<dbReference type="UniPathway" id="UPA00113">
    <property type="reaction ID" value="UER00529"/>
</dbReference>
<feature type="region of interest" description="Disordered" evidence="1">
    <location>
        <begin position="1"/>
        <end position="20"/>
    </location>
</feature>
<evidence type="ECO:0000313" key="3">
    <source>
        <dbReference type="EMBL" id="PYH94884.1"/>
    </source>
</evidence>
<feature type="compositionally biased region" description="Pro residues" evidence="1">
    <location>
        <begin position="7"/>
        <end position="16"/>
    </location>
</feature>
<dbReference type="PROSITE" id="PS51186">
    <property type="entry name" value="GNAT"/>
    <property type="match status" value="1"/>
</dbReference>
<dbReference type="Gene3D" id="3.40.630.30">
    <property type="match status" value="1"/>
</dbReference>
<evidence type="ECO:0000313" key="4">
    <source>
        <dbReference type="Proteomes" id="UP000247810"/>
    </source>
</evidence>
<dbReference type="AlphaFoldDB" id="A0A319DCK8"/>
<evidence type="ECO:0000259" key="2">
    <source>
        <dbReference type="PROSITE" id="PS51186"/>
    </source>
</evidence>
<keyword evidence="4" id="KW-1185">Reference proteome</keyword>
<feature type="region of interest" description="Disordered" evidence="1">
    <location>
        <begin position="75"/>
        <end position="101"/>
    </location>
</feature>
<protein>
    <recommendedName>
        <fullName evidence="2">N-acetyltransferase domain-containing protein</fullName>
    </recommendedName>
</protein>
<dbReference type="Pfam" id="PF13508">
    <property type="entry name" value="Acetyltransf_7"/>
    <property type="match status" value="1"/>
</dbReference>
<dbReference type="GO" id="GO:0016747">
    <property type="term" value="F:acyltransferase activity, transferring groups other than amino-acyl groups"/>
    <property type="evidence" value="ECO:0007669"/>
    <property type="project" value="InterPro"/>
</dbReference>
<evidence type="ECO:0000256" key="1">
    <source>
        <dbReference type="SAM" id="MobiDB-lite"/>
    </source>
</evidence>
<dbReference type="CDD" id="cd04301">
    <property type="entry name" value="NAT_SF"/>
    <property type="match status" value="1"/>
</dbReference>
<name>A0A319DCK8_9EURO</name>
<organism evidence="3 4">
    <name type="scientific">Aspergillus ellipticus CBS 707.79</name>
    <dbReference type="NCBI Taxonomy" id="1448320"/>
    <lineage>
        <taxon>Eukaryota</taxon>
        <taxon>Fungi</taxon>
        <taxon>Dikarya</taxon>
        <taxon>Ascomycota</taxon>
        <taxon>Pezizomycotina</taxon>
        <taxon>Eurotiomycetes</taxon>
        <taxon>Eurotiomycetidae</taxon>
        <taxon>Eurotiales</taxon>
        <taxon>Aspergillaceae</taxon>
        <taxon>Aspergillus</taxon>
        <taxon>Aspergillus subgen. Circumdati</taxon>
    </lineage>
</organism>
<dbReference type="SUPFAM" id="SSF55729">
    <property type="entry name" value="Acyl-CoA N-acyltransferases (Nat)"/>
    <property type="match status" value="1"/>
</dbReference>
<dbReference type="STRING" id="1448320.A0A319DCK8"/>
<sequence>PLTLPTPTNPTPPSNPPFHNDALTIRSRVFITEQNCTPEGEIDSDEPRSWQWVIYADDKPTEKPLPVAVIRLVPPPHAPHSPHHTETATDNTNENTKTEGKWDTEHEPYLKLTRVAVLKEWRGYGLGRKLVDEALGWAGRNKGEIMGAYRRVVGAEGGGGMEGGAGTEWKGLVLVHAQTQVEGMYERVGFKTDEGLGRWDEEGIEHLGMWRRISVS</sequence>
<gene>
    <name evidence="3" type="ORF">BO71DRAFT_475061</name>
</gene>
<reference evidence="3 4" key="1">
    <citation type="submission" date="2018-02" db="EMBL/GenBank/DDBJ databases">
        <title>The genomes of Aspergillus section Nigri reveals drivers in fungal speciation.</title>
        <authorList>
            <consortium name="DOE Joint Genome Institute"/>
            <person name="Vesth T.C."/>
            <person name="Nybo J."/>
            <person name="Theobald S."/>
            <person name="Brandl J."/>
            <person name="Frisvad J.C."/>
            <person name="Nielsen K.F."/>
            <person name="Lyhne E.K."/>
            <person name="Kogle M.E."/>
            <person name="Kuo A."/>
            <person name="Riley R."/>
            <person name="Clum A."/>
            <person name="Nolan M."/>
            <person name="Lipzen A."/>
            <person name="Salamov A."/>
            <person name="Henrissat B."/>
            <person name="Wiebenga A."/>
            <person name="De vries R.P."/>
            <person name="Grigoriev I.V."/>
            <person name="Mortensen U.H."/>
            <person name="Andersen M.R."/>
            <person name="Baker S.E."/>
        </authorList>
    </citation>
    <scope>NUCLEOTIDE SEQUENCE [LARGE SCALE GENOMIC DNA]</scope>
    <source>
        <strain evidence="3 4">CBS 707.79</strain>
    </source>
</reference>
<dbReference type="OrthoDB" id="329272at2759"/>
<dbReference type="VEuPathDB" id="FungiDB:BO71DRAFT_475061"/>